<dbReference type="InterPro" id="IPR035908">
    <property type="entry name" value="F0_ATP_A_sf"/>
</dbReference>
<keyword evidence="7 11" id="KW-1133">Transmembrane helix</keyword>
<dbReference type="GO" id="GO:0005886">
    <property type="term" value="C:plasma membrane"/>
    <property type="evidence" value="ECO:0007669"/>
    <property type="project" value="UniProtKB-SubCell"/>
</dbReference>
<keyword evidence="11" id="KW-1003">Cell membrane</keyword>
<dbReference type="eggNOG" id="COG0356">
    <property type="taxonomic scope" value="Bacteria"/>
</dbReference>
<dbReference type="GO" id="GO:0042777">
    <property type="term" value="P:proton motive force-driven plasma membrane ATP synthesis"/>
    <property type="evidence" value="ECO:0007669"/>
    <property type="project" value="TreeGrafter"/>
</dbReference>
<dbReference type="AlphaFoldDB" id="A0A0A0DJQ7"/>
<evidence type="ECO:0000256" key="7">
    <source>
        <dbReference type="ARBA" id="ARBA00022989"/>
    </source>
</evidence>
<keyword evidence="6 11" id="KW-0375">Hydrogen ion transport</keyword>
<comment type="subcellular location">
    <subcellularLocation>
        <location evidence="11 12">Cell membrane</location>
        <topology evidence="11 12">Multi-pass membrane protein</topology>
    </subcellularLocation>
    <subcellularLocation>
        <location evidence="1">Membrane</location>
        <topology evidence="1">Multi-pass membrane protein</topology>
    </subcellularLocation>
</comment>
<comment type="function">
    <text evidence="11 12">Key component of the proton channel; it plays a direct role in the translocation of protons across the membrane.</text>
</comment>
<feature type="transmembrane region" description="Helical" evidence="11">
    <location>
        <begin position="171"/>
        <end position="188"/>
    </location>
</feature>
<dbReference type="InterPro" id="IPR000568">
    <property type="entry name" value="ATP_synth_F0_asu"/>
</dbReference>
<dbReference type="PANTHER" id="PTHR42823:SF3">
    <property type="entry name" value="ATP SYNTHASE SUBUNIT A, CHLOROPLASTIC"/>
    <property type="match status" value="1"/>
</dbReference>
<dbReference type="GO" id="GO:0045259">
    <property type="term" value="C:proton-transporting ATP synthase complex"/>
    <property type="evidence" value="ECO:0007669"/>
    <property type="project" value="UniProtKB-KW"/>
</dbReference>
<feature type="transmembrane region" description="Helical" evidence="11">
    <location>
        <begin position="20"/>
        <end position="39"/>
    </location>
</feature>
<evidence type="ECO:0000256" key="5">
    <source>
        <dbReference type="ARBA" id="ARBA00022692"/>
    </source>
</evidence>
<feature type="transmembrane region" description="Helical" evidence="11">
    <location>
        <begin position="115"/>
        <end position="134"/>
    </location>
</feature>
<comment type="similarity">
    <text evidence="2 11 12">Belongs to the ATPase A chain family.</text>
</comment>
<evidence type="ECO:0000256" key="10">
    <source>
        <dbReference type="ARBA" id="ARBA00023310"/>
    </source>
</evidence>
<feature type="transmembrane region" description="Helical" evidence="11">
    <location>
        <begin position="76"/>
        <end position="95"/>
    </location>
</feature>
<evidence type="ECO:0000256" key="6">
    <source>
        <dbReference type="ARBA" id="ARBA00022781"/>
    </source>
</evidence>
<dbReference type="GO" id="GO:0046933">
    <property type="term" value="F:proton-transporting ATP synthase activity, rotational mechanism"/>
    <property type="evidence" value="ECO:0007669"/>
    <property type="project" value="UniProtKB-UniRule"/>
</dbReference>
<evidence type="ECO:0000256" key="1">
    <source>
        <dbReference type="ARBA" id="ARBA00004141"/>
    </source>
</evidence>
<dbReference type="CDD" id="cd00310">
    <property type="entry name" value="ATP-synt_Fo_a_6"/>
    <property type="match status" value="1"/>
</dbReference>
<dbReference type="NCBIfam" id="TIGR01131">
    <property type="entry name" value="ATP_synt_6_or_A"/>
    <property type="match status" value="1"/>
</dbReference>
<dbReference type="STRING" id="176090.SSIN_0962"/>
<evidence type="ECO:0000256" key="4">
    <source>
        <dbReference type="ARBA" id="ARBA00022547"/>
    </source>
</evidence>
<evidence type="ECO:0000256" key="2">
    <source>
        <dbReference type="ARBA" id="ARBA00006810"/>
    </source>
</evidence>
<name>A0A0A0DJQ7_9STRE</name>
<keyword evidence="5 11" id="KW-0812">Transmembrane</keyword>
<keyword evidence="9 11" id="KW-0472">Membrane</keyword>
<gene>
    <name evidence="11" type="primary">atpB</name>
    <name evidence="13" type="ORF">SSIN_0962</name>
</gene>
<keyword evidence="8 11" id="KW-0406">Ion transport</keyword>
<proteinExistence type="inferred from homology"/>
<organism evidence="13 14">
    <name type="scientific">Streptococcus sinensis</name>
    <dbReference type="NCBI Taxonomy" id="176090"/>
    <lineage>
        <taxon>Bacteria</taxon>
        <taxon>Bacillati</taxon>
        <taxon>Bacillota</taxon>
        <taxon>Bacilli</taxon>
        <taxon>Lactobacillales</taxon>
        <taxon>Streptococcaceae</taxon>
        <taxon>Streptococcus</taxon>
    </lineage>
</organism>
<evidence type="ECO:0000256" key="3">
    <source>
        <dbReference type="ARBA" id="ARBA00022448"/>
    </source>
</evidence>
<evidence type="ECO:0000256" key="11">
    <source>
        <dbReference type="HAMAP-Rule" id="MF_01393"/>
    </source>
</evidence>
<dbReference type="GO" id="GO:0016787">
    <property type="term" value="F:hydrolase activity"/>
    <property type="evidence" value="ECO:0007669"/>
    <property type="project" value="UniProtKB-KW"/>
</dbReference>
<dbReference type="RefSeq" id="WP_037616302.1">
    <property type="nucleotide sequence ID" value="NZ_JPEN01000062.1"/>
</dbReference>
<reference evidence="13 14" key="1">
    <citation type="submission" date="2014-06" db="EMBL/GenBank/DDBJ databases">
        <authorList>
            <person name="Teng J.L."/>
            <person name="Huang Y."/>
            <person name="Tse H."/>
            <person name="Lau S.K."/>
            <person name="Woo P.C."/>
        </authorList>
    </citation>
    <scope>NUCLEOTIDE SEQUENCE [LARGE SCALE GENOMIC DNA]</scope>
    <source>
        <strain evidence="13 14">HKU4</strain>
    </source>
</reference>
<keyword evidence="4 11" id="KW-0138">CF(0)</keyword>
<keyword evidence="13" id="KW-0378">Hydrolase</keyword>
<dbReference type="HAMAP" id="MF_01393">
    <property type="entry name" value="ATP_synth_a_bact"/>
    <property type="match status" value="1"/>
</dbReference>
<dbReference type="SUPFAM" id="SSF81336">
    <property type="entry name" value="F1F0 ATP synthase subunit A"/>
    <property type="match status" value="1"/>
</dbReference>
<dbReference type="Gene3D" id="1.20.120.220">
    <property type="entry name" value="ATP synthase, F0 complex, subunit A"/>
    <property type="match status" value="1"/>
</dbReference>
<dbReference type="EMBL" id="JPEN01000062">
    <property type="protein sequence ID" value="KGM37222.1"/>
    <property type="molecule type" value="Genomic_DNA"/>
</dbReference>
<protein>
    <recommendedName>
        <fullName evidence="11 12">ATP synthase subunit a</fullName>
    </recommendedName>
    <alternativeName>
        <fullName evidence="11">ATP synthase F0 sector subunit a</fullName>
    </alternativeName>
    <alternativeName>
        <fullName evidence="11">F-ATPase subunit 6</fullName>
    </alternativeName>
</protein>
<keyword evidence="14" id="KW-1185">Reference proteome</keyword>
<dbReference type="PRINTS" id="PR00123">
    <property type="entry name" value="ATPASEA"/>
</dbReference>
<dbReference type="NCBIfam" id="NF004479">
    <property type="entry name" value="PRK05815.1-4"/>
    <property type="match status" value="1"/>
</dbReference>
<evidence type="ECO:0000313" key="14">
    <source>
        <dbReference type="Proteomes" id="UP000030019"/>
    </source>
</evidence>
<dbReference type="Pfam" id="PF00119">
    <property type="entry name" value="ATP-synt_A"/>
    <property type="match status" value="1"/>
</dbReference>
<dbReference type="Proteomes" id="UP000030019">
    <property type="component" value="Unassembled WGS sequence"/>
</dbReference>
<evidence type="ECO:0000313" key="13">
    <source>
        <dbReference type="EMBL" id="KGM37222.1"/>
    </source>
</evidence>
<evidence type="ECO:0000256" key="12">
    <source>
        <dbReference type="RuleBase" id="RU000483"/>
    </source>
</evidence>
<evidence type="ECO:0000256" key="8">
    <source>
        <dbReference type="ARBA" id="ARBA00023065"/>
    </source>
</evidence>
<feature type="transmembrane region" description="Helical" evidence="11">
    <location>
        <begin position="194"/>
        <end position="222"/>
    </location>
</feature>
<dbReference type="PANTHER" id="PTHR42823">
    <property type="entry name" value="ATP SYNTHASE SUBUNIT A, CHLOROPLASTIC"/>
    <property type="match status" value="1"/>
</dbReference>
<sequence length="238" mass="26974">MEESVNPTLNIGPISFDLTLLAMSLVTVLVVFAFVYWASRKMTLRPKGKQNALEMIYDFVISFTKGNIGEHYMKNYSLFLFSLFMFILVANNIGLMAKVQTTNSYNLWTSPTANLGYDLSLSFMITLIAHIEGVRRRGFKEYLKAFVTPGFMTPMNLLEEVTNFASLAIRIYGNIFAGEVLAGLLLTLSQQAFYWYPVAFIGNMLWTAFSIFISCIQAYVFTMLSSMYIGKKINGEEE</sequence>
<keyword evidence="10 11" id="KW-0066">ATP synthesis</keyword>
<comment type="caution">
    <text evidence="13">The sequence shown here is derived from an EMBL/GenBank/DDBJ whole genome shotgun (WGS) entry which is preliminary data.</text>
</comment>
<dbReference type="PATRIC" id="fig|176090.4.peg.932"/>
<evidence type="ECO:0000256" key="9">
    <source>
        <dbReference type="ARBA" id="ARBA00023136"/>
    </source>
</evidence>
<dbReference type="InterPro" id="IPR045082">
    <property type="entry name" value="ATP_syn_F0_a_bact/chloroplast"/>
</dbReference>
<keyword evidence="3 11" id="KW-0813">Transport</keyword>
<accession>A0A0A0DJQ7</accession>